<dbReference type="Proteomes" id="UP000034805">
    <property type="component" value="Unassembled WGS sequence"/>
</dbReference>
<gene>
    <name evidence="2" type="ORF">Z043_114648</name>
</gene>
<comment type="caution">
    <text evidence="2">The sequence shown here is derived from an EMBL/GenBank/DDBJ whole genome shotgun (WGS) entry which is preliminary data.</text>
</comment>
<proteinExistence type="predicted"/>
<dbReference type="AlphaFoldDB" id="A0A0P7U9J6"/>
<evidence type="ECO:0000313" key="3">
    <source>
        <dbReference type="Proteomes" id="UP000034805"/>
    </source>
</evidence>
<sequence length="229" mass="25322">MHLLTVCVSSLARSLPPSSGLRKSPELSPRRLSDISPQLRQLKFLAVEESIKEELKVSRSVEDINSVSIEERILRITGYYGYHPWNTLYTGTSASGKGGTQREAVEPASSVTILETLVLQPRNVSPSIEHEDKDFLLSSVSLPPHVPLCLSLSSCPSVSHPVLVSVRVSSHPHVPLCLSLSSSPSLCVCLLLSFHHPNTHPPVSPHLHVWYRRVWRVWDTDAAPQLPQV</sequence>
<evidence type="ECO:0000313" key="2">
    <source>
        <dbReference type="EMBL" id="KPP66815.1"/>
    </source>
</evidence>
<feature type="compositionally biased region" description="Basic and acidic residues" evidence="1">
    <location>
        <begin position="23"/>
        <end position="32"/>
    </location>
</feature>
<reference evidence="2 3" key="1">
    <citation type="submission" date="2015-08" db="EMBL/GenBank/DDBJ databases">
        <title>The genome of the Asian arowana (Scleropages formosus).</title>
        <authorList>
            <person name="Tan M.H."/>
            <person name="Gan H.M."/>
            <person name="Croft L.J."/>
            <person name="Austin C.M."/>
        </authorList>
    </citation>
    <scope>NUCLEOTIDE SEQUENCE [LARGE SCALE GENOMIC DNA]</scope>
    <source>
        <strain evidence="2">Aro1</strain>
    </source>
</reference>
<dbReference type="EMBL" id="JARO02005420">
    <property type="protein sequence ID" value="KPP66815.1"/>
    <property type="molecule type" value="Genomic_DNA"/>
</dbReference>
<feature type="region of interest" description="Disordered" evidence="1">
    <location>
        <begin position="13"/>
        <end position="32"/>
    </location>
</feature>
<protein>
    <submittedName>
        <fullName evidence="2">Uncharacterized protein</fullName>
    </submittedName>
</protein>
<name>A0A0P7U9J6_SCLFO</name>
<accession>A0A0P7U9J6</accession>
<organism evidence="2 3">
    <name type="scientific">Scleropages formosus</name>
    <name type="common">Asian bonytongue</name>
    <name type="synonym">Osteoglossum formosum</name>
    <dbReference type="NCBI Taxonomy" id="113540"/>
    <lineage>
        <taxon>Eukaryota</taxon>
        <taxon>Metazoa</taxon>
        <taxon>Chordata</taxon>
        <taxon>Craniata</taxon>
        <taxon>Vertebrata</taxon>
        <taxon>Euteleostomi</taxon>
        <taxon>Actinopterygii</taxon>
        <taxon>Neopterygii</taxon>
        <taxon>Teleostei</taxon>
        <taxon>Osteoglossocephala</taxon>
        <taxon>Osteoglossomorpha</taxon>
        <taxon>Osteoglossiformes</taxon>
        <taxon>Osteoglossidae</taxon>
        <taxon>Scleropages</taxon>
    </lineage>
</organism>
<evidence type="ECO:0000256" key="1">
    <source>
        <dbReference type="SAM" id="MobiDB-lite"/>
    </source>
</evidence>